<dbReference type="InterPro" id="IPR045054">
    <property type="entry name" value="P4HA-like"/>
</dbReference>
<keyword evidence="9" id="KW-1185">Reference proteome</keyword>
<keyword evidence="5" id="KW-0408">Iron</keyword>
<dbReference type="InterPro" id="IPR044862">
    <property type="entry name" value="Pro_4_hyd_alph_FE2OG_OXY"/>
</dbReference>
<dbReference type="Proteomes" id="UP001286456">
    <property type="component" value="Unassembled WGS sequence"/>
</dbReference>
<keyword evidence="3" id="KW-0223">Dioxygenase</keyword>
<dbReference type="Pfam" id="PF13640">
    <property type="entry name" value="2OG-FeII_Oxy_3"/>
    <property type="match status" value="1"/>
</dbReference>
<evidence type="ECO:0000313" key="9">
    <source>
        <dbReference type="Proteomes" id="UP001286456"/>
    </source>
</evidence>
<dbReference type="PANTHER" id="PTHR10869">
    <property type="entry name" value="PROLYL 4-HYDROXYLASE ALPHA SUBUNIT"/>
    <property type="match status" value="1"/>
</dbReference>
<feature type="region of interest" description="Disordered" evidence="6">
    <location>
        <begin position="1"/>
        <end position="57"/>
    </location>
</feature>
<accession>A0AAE0MCQ7</accession>
<organism evidence="8 9">
    <name type="scientific">Cercophora scortea</name>
    <dbReference type="NCBI Taxonomy" id="314031"/>
    <lineage>
        <taxon>Eukaryota</taxon>
        <taxon>Fungi</taxon>
        <taxon>Dikarya</taxon>
        <taxon>Ascomycota</taxon>
        <taxon>Pezizomycotina</taxon>
        <taxon>Sordariomycetes</taxon>
        <taxon>Sordariomycetidae</taxon>
        <taxon>Sordariales</taxon>
        <taxon>Lasiosphaeriaceae</taxon>
        <taxon>Cercophora</taxon>
    </lineage>
</organism>
<feature type="compositionally biased region" description="Low complexity" evidence="6">
    <location>
        <begin position="46"/>
        <end position="57"/>
    </location>
</feature>
<comment type="caution">
    <text evidence="8">The sequence shown here is derived from an EMBL/GenBank/DDBJ whole genome shotgun (WGS) entry which is preliminary data.</text>
</comment>
<evidence type="ECO:0000313" key="8">
    <source>
        <dbReference type="EMBL" id="KAK3327395.1"/>
    </source>
</evidence>
<dbReference type="GO" id="GO:0005783">
    <property type="term" value="C:endoplasmic reticulum"/>
    <property type="evidence" value="ECO:0007669"/>
    <property type="project" value="TreeGrafter"/>
</dbReference>
<keyword evidence="2" id="KW-0479">Metal-binding</keyword>
<dbReference type="SUPFAM" id="SSF51197">
    <property type="entry name" value="Clavaminate synthase-like"/>
    <property type="match status" value="1"/>
</dbReference>
<dbReference type="PANTHER" id="PTHR10869:SF241">
    <property type="entry name" value="FE2OG DIOXYGENASE DOMAIN-CONTAINING PROTEIN"/>
    <property type="match status" value="1"/>
</dbReference>
<dbReference type="GO" id="GO:0031418">
    <property type="term" value="F:L-ascorbic acid binding"/>
    <property type="evidence" value="ECO:0007669"/>
    <property type="project" value="InterPro"/>
</dbReference>
<evidence type="ECO:0000259" key="7">
    <source>
        <dbReference type="SMART" id="SM00702"/>
    </source>
</evidence>
<dbReference type="AlphaFoldDB" id="A0AAE0MCQ7"/>
<evidence type="ECO:0000256" key="4">
    <source>
        <dbReference type="ARBA" id="ARBA00023002"/>
    </source>
</evidence>
<feature type="compositionally biased region" description="Pro residues" evidence="6">
    <location>
        <begin position="16"/>
        <end position="25"/>
    </location>
</feature>
<dbReference type="InterPro" id="IPR006620">
    <property type="entry name" value="Pro_4_hyd_alph"/>
</dbReference>
<reference evidence="8" key="1">
    <citation type="journal article" date="2023" name="Mol. Phylogenet. Evol.">
        <title>Genome-scale phylogeny and comparative genomics of the fungal order Sordariales.</title>
        <authorList>
            <person name="Hensen N."/>
            <person name="Bonometti L."/>
            <person name="Westerberg I."/>
            <person name="Brannstrom I.O."/>
            <person name="Guillou S."/>
            <person name="Cros-Aarteil S."/>
            <person name="Calhoun S."/>
            <person name="Haridas S."/>
            <person name="Kuo A."/>
            <person name="Mondo S."/>
            <person name="Pangilinan J."/>
            <person name="Riley R."/>
            <person name="LaButti K."/>
            <person name="Andreopoulos B."/>
            <person name="Lipzen A."/>
            <person name="Chen C."/>
            <person name="Yan M."/>
            <person name="Daum C."/>
            <person name="Ng V."/>
            <person name="Clum A."/>
            <person name="Steindorff A."/>
            <person name="Ohm R.A."/>
            <person name="Martin F."/>
            <person name="Silar P."/>
            <person name="Natvig D.O."/>
            <person name="Lalanne C."/>
            <person name="Gautier V."/>
            <person name="Ament-Velasquez S.L."/>
            <person name="Kruys A."/>
            <person name="Hutchinson M.I."/>
            <person name="Powell A.J."/>
            <person name="Barry K."/>
            <person name="Miller A.N."/>
            <person name="Grigoriev I.V."/>
            <person name="Debuchy R."/>
            <person name="Gladieux P."/>
            <person name="Hiltunen Thoren M."/>
            <person name="Johannesson H."/>
        </authorList>
    </citation>
    <scope>NUCLEOTIDE SEQUENCE</scope>
    <source>
        <strain evidence="8">SMH4131-1</strain>
    </source>
</reference>
<gene>
    <name evidence="8" type="ORF">B0T19DRAFT_441388</name>
</gene>
<dbReference type="EMBL" id="JAUEPO010000003">
    <property type="protein sequence ID" value="KAK3327395.1"/>
    <property type="molecule type" value="Genomic_DNA"/>
</dbReference>
<evidence type="ECO:0000256" key="5">
    <source>
        <dbReference type="ARBA" id="ARBA00023004"/>
    </source>
</evidence>
<keyword evidence="4" id="KW-0560">Oxidoreductase</keyword>
<protein>
    <recommendedName>
        <fullName evidence="7">Prolyl 4-hydroxylase alpha subunit domain-containing protein</fullName>
    </recommendedName>
</protein>
<evidence type="ECO:0000256" key="3">
    <source>
        <dbReference type="ARBA" id="ARBA00022964"/>
    </source>
</evidence>
<evidence type="ECO:0000256" key="6">
    <source>
        <dbReference type="SAM" id="MobiDB-lite"/>
    </source>
</evidence>
<feature type="domain" description="Prolyl 4-hydroxylase alpha subunit" evidence="7">
    <location>
        <begin position="77"/>
        <end position="308"/>
    </location>
</feature>
<sequence>MLSALFKRTLPKPSAQSPPPPPVPKPDSNRPVQTTYTSNPIPLPPTFLTTDPPDLTQPTTLTQIDFSSTPVPEYTGLYAVVLDNVLSPSECQTLLSLAEASVPLPMGTPPGDSASLSSSAWAPAMVNVGMGYEVLTPSYRNSDRIIWDRQEVVDRIWARCLRAPGLGERLSVIEGEAAITGPEMWGRRGGRGKRWEFRRVNQRMRFLRYGPGQFFRPHCDGPYVETDADKTVETLFTVHLYLNDSKEAVGDGADLVGGATPFLSNDETRKVDVHPKAGRVLIFQHRKLLHSGADVVQGTKYTMRTDIVYEMIREKDDA</sequence>
<dbReference type="GO" id="GO:0004656">
    <property type="term" value="F:procollagen-proline 4-dioxygenase activity"/>
    <property type="evidence" value="ECO:0007669"/>
    <property type="project" value="TreeGrafter"/>
</dbReference>
<comment type="cofactor">
    <cofactor evidence="1">
        <name>L-ascorbate</name>
        <dbReference type="ChEBI" id="CHEBI:38290"/>
    </cofactor>
</comment>
<dbReference type="GO" id="GO:0005506">
    <property type="term" value="F:iron ion binding"/>
    <property type="evidence" value="ECO:0007669"/>
    <property type="project" value="InterPro"/>
</dbReference>
<proteinExistence type="predicted"/>
<reference evidence="8" key="2">
    <citation type="submission" date="2023-06" db="EMBL/GenBank/DDBJ databases">
        <authorList>
            <consortium name="Lawrence Berkeley National Laboratory"/>
            <person name="Haridas S."/>
            <person name="Hensen N."/>
            <person name="Bonometti L."/>
            <person name="Westerberg I."/>
            <person name="Brannstrom I.O."/>
            <person name="Guillou S."/>
            <person name="Cros-Aarteil S."/>
            <person name="Calhoun S."/>
            <person name="Kuo A."/>
            <person name="Mondo S."/>
            <person name="Pangilinan J."/>
            <person name="Riley R."/>
            <person name="Labutti K."/>
            <person name="Andreopoulos B."/>
            <person name="Lipzen A."/>
            <person name="Chen C."/>
            <person name="Yanf M."/>
            <person name="Daum C."/>
            <person name="Ng V."/>
            <person name="Clum A."/>
            <person name="Steindorff A."/>
            <person name="Ohm R."/>
            <person name="Martin F."/>
            <person name="Silar P."/>
            <person name="Natvig D."/>
            <person name="Lalanne C."/>
            <person name="Gautier V."/>
            <person name="Ament-Velasquez S.L."/>
            <person name="Kruys A."/>
            <person name="Hutchinson M.I."/>
            <person name="Powell A.J."/>
            <person name="Barry K."/>
            <person name="Miller A.N."/>
            <person name="Grigoriev I.V."/>
            <person name="Debuchy R."/>
            <person name="Gladieux P."/>
            <person name="Thoren M.H."/>
            <person name="Johannesson H."/>
        </authorList>
    </citation>
    <scope>NUCLEOTIDE SEQUENCE</scope>
    <source>
        <strain evidence="8">SMH4131-1</strain>
    </source>
</reference>
<name>A0AAE0MCQ7_9PEZI</name>
<dbReference type="SMART" id="SM00702">
    <property type="entry name" value="P4Hc"/>
    <property type="match status" value="1"/>
</dbReference>
<dbReference type="Gene3D" id="2.60.120.620">
    <property type="entry name" value="q2cbj1_9rhob like domain"/>
    <property type="match status" value="1"/>
</dbReference>
<evidence type="ECO:0000256" key="1">
    <source>
        <dbReference type="ARBA" id="ARBA00001961"/>
    </source>
</evidence>
<evidence type="ECO:0000256" key="2">
    <source>
        <dbReference type="ARBA" id="ARBA00022723"/>
    </source>
</evidence>